<gene>
    <name evidence="2" type="ORF">LTRI10_LOCUS29684</name>
</gene>
<evidence type="ECO:0000256" key="1">
    <source>
        <dbReference type="SAM" id="MobiDB-lite"/>
    </source>
</evidence>
<keyword evidence="3" id="KW-1185">Reference proteome</keyword>
<sequence length="199" mass="20447">MIDGDNDDNKPTPPSELGHRWKAEADQKLAAATGPQERRSIQAGATSAYQRSRSEEHKEVRLEEIHRVKLPGNTGMMSGGFGASQIGWVGQIGGGTGLVGPGLGGINGLGLPNYYGPPGFIPSGNVSQCKAGASTVGPLPSMSGPETGFDTSQRPLGSMTSGADFATIWVGAVDARNSPTGLGLYKSQLSNGVLGLTPN</sequence>
<feature type="region of interest" description="Disordered" evidence="1">
    <location>
        <begin position="1"/>
        <end position="59"/>
    </location>
</feature>
<reference evidence="2 3" key="1">
    <citation type="submission" date="2024-04" db="EMBL/GenBank/DDBJ databases">
        <authorList>
            <person name="Fracassetti M."/>
        </authorList>
    </citation>
    <scope>NUCLEOTIDE SEQUENCE [LARGE SCALE GENOMIC DNA]</scope>
</reference>
<dbReference type="AlphaFoldDB" id="A0AAV2ES88"/>
<dbReference type="Proteomes" id="UP001497516">
    <property type="component" value="Chromosome 5"/>
</dbReference>
<accession>A0AAV2ES88</accession>
<proteinExistence type="predicted"/>
<evidence type="ECO:0000313" key="2">
    <source>
        <dbReference type="EMBL" id="CAL1388781.1"/>
    </source>
</evidence>
<protein>
    <submittedName>
        <fullName evidence="2">Uncharacterized protein</fullName>
    </submittedName>
</protein>
<evidence type="ECO:0000313" key="3">
    <source>
        <dbReference type="Proteomes" id="UP001497516"/>
    </source>
</evidence>
<feature type="compositionally biased region" description="Basic and acidic residues" evidence="1">
    <location>
        <begin position="17"/>
        <end position="27"/>
    </location>
</feature>
<dbReference type="EMBL" id="OZ034818">
    <property type="protein sequence ID" value="CAL1388781.1"/>
    <property type="molecule type" value="Genomic_DNA"/>
</dbReference>
<name>A0AAV2ES88_9ROSI</name>
<organism evidence="2 3">
    <name type="scientific">Linum trigynum</name>
    <dbReference type="NCBI Taxonomy" id="586398"/>
    <lineage>
        <taxon>Eukaryota</taxon>
        <taxon>Viridiplantae</taxon>
        <taxon>Streptophyta</taxon>
        <taxon>Embryophyta</taxon>
        <taxon>Tracheophyta</taxon>
        <taxon>Spermatophyta</taxon>
        <taxon>Magnoliopsida</taxon>
        <taxon>eudicotyledons</taxon>
        <taxon>Gunneridae</taxon>
        <taxon>Pentapetalae</taxon>
        <taxon>rosids</taxon>
        <taxon>fabids</taxon>
        <taxon>Malpighiales</taxon>
        <taxon>Linaceae</taxon>
        <taxon>Linum</taxon>
    </lineage>
</organism>